<feature type="compositionally biased region" description="Basic residues" evidence="1">
    <location>
        <begin position="10"/>
        <end position="23"/>
    </location>
</feature>
<dbReference type="AlphaFoldDB" id="A0A1M4YLP2"/>
<dbReference type="EMBL" id="FQVE01000002">
    <property type="protein sequence ID" value="SHF06729.1"/>
    <property type="molecule type" value="Genomic_DNA"/>
</dbReference>
<feature type="region of interest" description="Disordered" evidence="1">
    <location>
        <begin position="1"/>
        <end position="50"/>
    </location>
</feature>
<dbReference type="Proteomes" id="UP000184108">
    <property type="component" value="Unassembled WGS sequence"/>
</dbReference>
<name>A0A1M4YLP2_9FLAO</name>
<organism evidence="2 3">
    <name type="scientific">Chryseobacterium vrystaatense</name>
    <dbReference type="NCBI Taxonomy" id="307480"/>
    <lineage>
        <taxon>Bacteria</taxon>
        <taxon>Pseudomonadati</taxon>
        <taxon>Bacteroidota</taxon>
        <taxon>Flavobacteriia</taxon>
        <taxon>Flavobacteriales</taxon>
        <taxon>Weeksellaceae</taxon>
        <taxon>Chryseobacterium group</taxon>
        <taxon>Chryseobacterium</taxon>
    </lineage>
</organism>
<gene>
    <name evidence="2" type="ORF">SAMN02787073_1322</name>
</gene>
<evidence type="ECO:0000313" key="3">
    <source>
        <dbReference type="Proteomes" id="UP000184108"/>
    </source>
</evidence>
<feature type="compositionally biased region" description="Basic and acidic residues" evidence="1">
    <location>
        <begin position="27"/>
        <end position="50"/>
    </location>
</feature>
<reference evidence="3" key="1">
    <citation type="submission" date="2016-11" db="EMBL/GenBank/DDBJ databases">
        <authorList>
            <person name="Varghese N."/>
            <person name="Submissions S."/>
        </authorList>
    </citation>
    <scope>NUCLEOTIDE SEQUENCE [LARGE SCALE GENOMIC DNA]</scope>
    <source>
        <strain evidence="3">YR203</strain>
    </source>
</reference>
<dbReference type="RefSeq" id="WP_165571975.1">
    <property type="nucleotide sequence ID" value="NZ_FQVE01000002.1"/>
</dbReference>
<evidence type="ECO:0000256" key="1">
    <source>
        <dbReference type="SAM" id="MobiDB-lite"/>
    </source>
</evidence>
<sequence length="50" mass="6105">MSKNNEENRKKHKKKIDQKKRKIQNAEAERKARLKQIREDFRAREADSKP</sequence>
<protein>
    <submittedName>
        <fullName evidence="2">Uncharacterized protein</fullName>
    </submittedName>
</protein>
<evidence type="ECO:0000313" key="2">
    <source>
        <dbReference type="EMBL" id="SHF06729.1"/>
    </source>
</evidence>
<accession>A0A1M4YLP2</accession>
<proteinExistence type="predicted"/>